<accession>A0A0N9I2R4</accession>
<feature type="compositionally biased region" description="Low complexity" evidence="1">
    <location>
        <begin position="1"/>
        <end position="14"/>
    </location>
</feature>
<sequence length="113" mass="12284">MTTEPDTNQPTPDAATDDPFTDDIDGKLAQLVADRAPRLFGVVIEHEAPKEPEIAAWGMDFDDSAYMITVDGKTQFALASADNALFYVRTTPEAIPHLIYTTAIPASPNTDDE</sequence>
<protein>
    <submittedName>
        <fullName evidence="2">Uncharacterized protein</fullName>
    </submittedName>
</protein>
<dbReference type="AlphaFoldDB" id="A0A0N9I2R4"/>
<dbReference type="KEGG" id="kphy:AOZ06_28595"/>
<dbReference type="RefSeq" id="WP_054292229.1">
    <property type="nucleotide sequence ID" value="NZ_CP012752.1"/>
</dbReference>
<organism evidence="2 3">
    <name type="scientific">Kibdelosporangium phytohabitans</name>
    <dbReference type="NCBI Taxonomy" id="860235"/>
    <lineage>
        <taxon>Bacteria</taxon>
        <taxon>Bacillati</taxon>
        <taxon>Actinomycetota</taxon>
        <taxon>Actinomycetes</taxon>
        <taxon>Pseudonocardiales</taxon>
        <taxon>Pseudonocardiaceae</taxon>
        <taxon>Kibdelosporangium</taxon>
    </lineage>
</organism>
<evidence type="ECO:0000256" key="1">
    <source>
        <dbReference type="SAM" id="MobiDB-lite"/>
    </source>
</evidence>
<keyword evidence="3" id="KW-1185">Reference proteome</keyword>
<proteinExistence type="predicted"/>
<name>A0A0N9I2R4_9PSEU</name>
<gene>
    <name evidence="2" type="ORF">AOZ06_28595</name>
</gene>
<evidence type="ECO:0000313" key="3">
    <source>
        <dbReference type="Proteomes" id="UP000063699"/>
    </source>
</evidence>
<evidence type="ECO:0000313" key="2">
    <source>
        <dbReference type="EMBL" id="ALG10326.1"/>
    </source>
</evidence>
<feature type="region of interest" description="Disordered" evidence="1">
    <location>
        <begin position="1"/>
        <end position="23"/>
    </location>
</feature>
<dbReference type="OrthoDB" id="3693450at2"/>
<dbReference type="Proteomes" id="UP000063699">
    <property type="component" value="Chromosome"/>
</dbReference>
<dbReference type="EMBL" id="CP012752">
    <property type="protein sequence ID" value="ALG10326.1"/>
    <property type="molecule type" value="Genomic_DNA"/>
</dbReference>
<reference evidence="2 3" key="1">
    <citation type="submission" date="2015-07" db="EMBL/GenBank/DDBJ databases">
        <title>Genome sequencing of Kibdelosporangium phytohabitans.</title>
        <authorList>
            <person name="Qin S."/>
            <person name="Xing K."/>
        </authorList>
    </citation>
    <scope>NUCLEOTIDE SEQUENCE [LARGE SCALE GENOMIC DNA]</scope>
    <source>
        <strain evidence="2 3">KLBMP1111</strain>
    </source>
</reference>